<dbReference type="Proteomes" id="UP000237105">
    <property type="component" value="Unassembled WGS sequence"/>
</dbReference>
<dbReference type="EMBL" id="JXTB01000150">
    <property type="protein sequence ID" value="PON58320.1"/>
    <property type="molecule type" value="Genomic_DNA"/>
</dbReference>
<comment type="caution">
    <text evidence="2">The sequence shown here is derived from an EMBL/GenBank/DDBJ whole genome shotgun (WGS) entry which is preliminary data.</text>
</comment>
<protein>
    <submittedName>
        <fullName evidence="2">Uncharacterized protein</fullName>
    </submittedName>
</protein>
<keyword evidence="1" id="KW-0812">Transmembrane</keyword>
<evidence type="ECO:0000313" key="3">
    <source>
        <dbReference type="Proteomes" id="UP000237105"/>
    </source>
</evidence>
<keyword evidence="1" id="KW-1133">Transmembrane helix</keyword>
<organism evidence="2 3">
    <name type="scientific">Parasponia andersonii</name>
    <name type="common">Sponia andersonii</name>
    <dbReference type="NCBI Taxonomy" id="3476"/>
    <lineage>
        <taxon>Eukaryota</taxon>
        <taxon>Viridiplantae</taxon>
        <taxon>Streptophyta</taxon>
        <taxon>Embryophyta</taxon>
        <taxon>Tracheophyta</taxon>
        <taxon>Spermatophyta</taxon>
        <taxon>Magnoliopsida</taxon>
        <taxon>eudicotyledons</taxon>
        <taxon>Gunneridae</taxon>
        <taxon>Pentapetalae</taxon>
        <taxon>rosids</taxon>
        <taxon>fabids</taxon>
        <taxon>Rosales</taxon>
        <taxon>Cannabaceae</taxon>
        <taxon>Parasponia</taxon>
    </lineage>
</organism>
<evidence type="ECO:0000313" key="2">
    <source>
        <dbReference type="EMBL" id="PON58320.1"/>
    </source>
</evidence>
<sequence length="58" mass="7207">MLIFYSLNLYQRKNSPLEHLKLWLWKTLLTYQVFKILLICFHLRIKLQVLVKIKRYGQ</sequence>
<dbReference type="AlphaFoldDB" id="A0A2P5CB76"/>
<reference evidence="3" key="1">
    <citation type="submission" date="2016-06" db="EMBL/GenBank/DDBJ databases">
        <title>Parallel loss of symbiosis genes in relatives of nitrogen-fixing non-legume Parasponia.</title>
        <authorList>
            <person name="Van Velzen R."/>
            <person name="Holmer R."/>
            <person name="Bu F."/>
            <person name="Rutten L."/>
            <person name="Van Zeijl A."/>
            <person name="Liu W."/>
            <person name="Santuari L."/>
            <person name="Cao Q."/>
            <person name="Sharma T."/>
            <person name="Shen D."/>
            <person name="Roswanjaya Y."/>
            <person name="Wardhani T."/>
            <person name="Kalhor M.S."/>
            <person name="Jansen J."/>
            <person name="Van den Hoogen J."/>
            <person name="Gungor B."/>
            <person name="Hartog M."/>
            <person name="Hontelez J."/>
            <person name="Verver J."/>
            <person name="Yang W.-C."/>
            <person name="Schijlen E."/>
            <person name="Repin R."/>
            <person name="Schilthuizen M."/>
            <person name="Schranz E."/>
            <person name="Heidstra R."/>
            <person name="Miyata K."/>
            <person name="Fedorova E."/>
            <person name="Kohlen W."/>
            <person name="Bisseling T."/>
            <person name="Smit S."/>
            <person name="Geurts R."/>
        </authorList>
    </citation>
    <scope>NUCLEOTIDE SEQUENCE [LARGE SCALE GENOMIC DNA]</scope>
    <source>
        <strain evidence="3">cv. WU1-14</strain>
    </source>
</reference>
<keyword evidence="3" id="KW-1185">Reference proteome</keyword>
<evidence type="ECO:0000256" key="1">
    <source>
        <dbReference type="SAM" id="Phobius"/>
    </source>
</evidence>
<gene>
    <name evidence="2" type="ORF">PanWU01x14_167120</name>
</gene>
<accession>A0A2P5CB76</accession>
<name>A0A2P5CB76_PARAD</name>
<feature type="transmembrane region" description="Helical" evidence="1">
    <location>
        <begin position="23"/>
        <end position="45"/>
    </location>
</feature>
<proteinExistence type="predicted"/>
<keyword evidence="1" id="KW-0472">Membrane</keyword>